<proteinExistence type="predicted"/>
<sequence length="60" mass="6620">MHAVTYIKLTSRCSCKSQIKSGGRAGRVASETTYAMLGKGINIWFLGSIDRMDGSSDWFE</sequence>
<dbReference type="AlphaFoldDB" id="A0A6B9XSB0"/>
<keyword evidence="1" id="KW-0496">Mitochondrion</keyword>
<accession>A0A6B9XSB0</accession>
<geneLocation type="mitochondrion" evidence="1"/>
<evidence type="ECO:0000313" key="1">
    <source>
        <dbReference type="EMBL" id="QHR89863.1"/>
    </source>
</evidence>
<reference evidence="1" key="1">
    <citation type="submission" date="2019-03" db="EMBL/GenBank/DDBJ databases">
        <title>Largest Complete Mitochondrial Genome of a Gymnosperm, Sitka Spruce (Picea sitchensis), Indicates Complex Physical Structure.</title>
        <authorList>
            <person name="Jackman S.D."/>
            <person name="Coombe L."/>
            <person name="Warren R."/>
            <person name="Kirk H."/>
            <person name="Trinh E."/>
            <person name="McLeod T."/>
            <person name="Pleasance S."/>
            <person name="Pandoh P."/>
            <person name="Zhao Y."/>
            <person name="Coope R."/>
            <person name="Bousquet J."/>
            <person name="Bohlmann J.C."/>
            <person name="Jones S.J.M."/>
            <person name="Birol I."/>
        </authorList>
    </citation>
    <scope>NUCLEOTIDE SEQUENCE</scope>
    <source>
        <strain evidence="1">Q903</strain>
    </source>
</reference>
<organism evidence="1">
    <name type="scientific">Picea sitchensis</name>
    <name type="common">Sitka spruce</name>
    <name type="synonym">Pinus sitchensis</name>
    <dbReference type="NCBI Taxonomy" id="3332"/>
    <lineage>
        <taxon>Eukaryota</taxon>
        <taxon>Viridiplantae</taxon>
        <taxon>Streptophyta</taxon>
        <taxon>Embryophyta</taxon>
        <taxon>Tracheophyta</taxon>
        <taxon>Spermatophyta</taxon>
        <taxon>Pinopsida</taxon>
        <taxon>Pinidae</taxon>
        <taxon>Conifers I</taxon>
        <taxon>Pinales</taxon>
        <taxon>Pinaceae</taxon>
        <taxon>Picea</taxon>
    </lineage>
</organism>
<dbReference type="EMBL" id="MK697699">
    <property type="protein sequence ID" value="QHR89863.1"/>
    <property type="molecule type" value="Genomic_DNA"/>
</dbReference>
<protein>
    <submittedName>
        <fullName evidence="1">Uncharacterized protein</fullName>
    </submittedName>
</protein>
<gene>
    <name evidence="1" type="primary">orf03908</name>
    <name evidence="1" type="ORF">Q903MT_gene3885</name>
</gene>
<name>A0A6B9XSB0_PICSI</name>